<name>A0A5B7KFT4_PORTR</name>
<comment type="caution">
    <text evidence="2">The sequence shown here is derived from an EMBL/GenBank/DDBJ whole genome shotgun (WGS) entry which is preliminary data.</text>
</comment>
<dbReference type="EMBL" id="VSRR010146725">
    <property type="protein sequence ID" value="MPD05577.1"/>
    <property type="molecule type" value="Genomic_DNA"/>
</dbReference>
<dbReference type="Proteomes" id="UP000324222">
    <property type="component" value="Unassembled WGS sequence"/>
</dbReference>
<organism evidence="2 3">
    <name type="scientific">Portunus trituberculatus</name>
    <name type="common">Swimming crab</name>
    <name type="synonym">Neptunus trituberculatus</name>
    <dbReference type="NCBI Taxonomy" id="210409"/>
    <lineage>
        <taxon>Eukaryota</taxon>
        <taxon>Metazoa</taxon>
        <taxon>Ecdysozoa</taxon>
        <taxon>Arthropoda</taxon>
        <taxon>Crustacea</taxon>
        <taxon>Multicrustacea</taxon>
        <taxon>Malacostraca</taxon>
        <taxon>Eumalacostraca</taxon>
        <taxon>Eucarida</taxon>
        <taxon>Decapoda</taxon>
        <taxon>Pleocyemata</taxon>
        <taxon>Brachyura</taxon>
        <taxon>Eubrachyura</taxon>
        <taxon>Portunoidea</taxon>
        <taxon>Portunidae</taxon>
        <taxon>Portuninae</taxon>
        <taxon>Portunus</taxon>
    </lineage>
</organism>
<reference evidence="2 3" key="1">
    <citation type="submission" date="2019-05" db="EMBL/GenBank/DDBJ databases">
        <title>Another draft genome of Portunus trituberculatus and its Hox gene families provides insights of decapod evolution.</title>
        <authorList>
            <person name="Jeong J.-H."/>
            <person name="Song I."/>
            <person name="Kim S."/>
            <person name="Choi T."/>
            <person name="Kim D."/>
            <person name="Ryu S."/>
            <person name="Kim W."/>
        </authorList>
    </citation>
    <scope>NUCLEOTIDE SEQUENCE [LARGE SCALE GENOMIC DNA]</scope>
    <source>
        <tissue evidence="2">Muscle</tissue>
    </source>
</reference>
<dbReference type="AlphaFoldDB" id="A0A5B7KFT4"/>
<evidence type="ECO:0000313" key="3">
    <source>
        <dbReference type="Proteomes" id="UP000324222"/>
    </source>
</evidence>
<feature type="region of interest" description="Disordered" evidence="1">
    <location>
        <begin position="33"/>
        <end position="61"/>
    </location>
</feature>
<accession>A0A5B7KFT4</accession>
<gene>
    <name evidence="2" type="ORF">E2C01_101327</name>
</gene>
<evidence type="ECO:0000256" key="1">
    <source>
        <dbReference type="SAM" id="MobiDB-lite"/>
    </source>
</evidence>
<sequence length="61" mass="6928">MYLGDERKTRMETMFQIVKNTDLEERKKLKAVRGAGKMGDIQEPSERSVEADASCCAPSYQ</sequence>
<evidence type="ECO:0000313" key="2">
    <source>
        <dbReference type="EMBL" id="MPD05577.1"/>
    </source>
</evidence>
<proteinExistence type="predicted"/>
<keyword evidence="3" id="KW-1185">Reference proteome</keyword>
<protein>
    <submittedName>
        <fullName evidence="2">Uncharacterized protein</fullName>
    </submittedName>
</protein>
<dbReference type="OrthoDB" id="206335at2759"/>